<dbReference type="SUPFAM" id="SSF81296">
    <property type="entry name" value="E set domains"/>
    <property type="match status" value="1"/>
</dbReference>
<comment type="catalytic activity">
    <reaction evidence="1">
        <text>Hydrolysis of terminal non-reducing N-acetyl-D-hexosamine residues in N-acetyl-beta-D-hexosaminides.</text>
        <dbReference type="EC" id="3.2.1.52"/>
    </reaction>
</comment>
<accession>A0A291R0Q6</accession>
<evidence type="ECO:0000256" key="3">
    <source>
        <dbReference type="ARBA" id="ARBA00012663"/>
    </source>
</evidence>
<evidence type="ECO:0000256" key="7">
    <source>
        <dbReference type="ARBA" id="ARBA00033000"/>
    </source>
</evidence>
<dbReference type="Gene3D" id="3.20.20.80">
    <property type="entry name" value="Glycosidases"/>
    <property type="match status" value="1"/>
</dbReference>
<sequence>MMRKLLIALLLCGTSPAMAQHAPFDAGNLKVTWGIVTNGYQNRNATLSNFTIVNKGKTPFPANGWELYYNFVRMVHPDTLHGLALQHVNGDLFKITPTSDFKAIAPGDSLVVSLVSDAWTIHNTDAPAGLFLVWNNEEKGYTINNYTVLPATQARQLLRFANDKAPTITPEIVFNQNVGMKLLDQQQLTNVFPTPVSYTRGEDVFNFLPTSTISADPQFQKEAALFAAQMSEVFGRPINVAKQGGTIQLEKASIDGDGYELQVGIQGVKIRANNGNGVFYGLQSLKTMMPGLAWKGKQKSVPVQGATVKDAPRFGYRSFMVDISRNFHPVDDLKKIIDVMALYKLNVLHFHFSDDEGWRLEMPSLPELTAVGAKRGFGAKNASLIPAYGSGPDLQSETGSGFYSRAQFIDLLKYAADRHIKVIPEVESPGHARAAVKSMDARYDYFMQQGNEAKAKEYLLKNPADASQYRSVQMFNDNVMDAGLPSTYKFVGRVVDDLIAMYREAGVPLDIIHMGGDELPHGAWSNSPSVKDLMQREGLESVDEVWYYYYDEVYKILQKRGIQLYGWEEVGMRKTKLDGRSHNIPNPDFANKNVQVDVWNNVLGGGAEDLAYRLANAGYKVVLSPVSNNYFDMAYQKSWDEPGFYWGGYIDVDKPFYFIPLDYYKNSKVDASGAPLDKRIFIGKDRLTDFGKSNIVGLQGVLFSETTKSREDIEYKILPRLLGLAERAWAPDPAWAIEKDSDKAEKMYQAAWNEFANVLGQRELPRLNFYSGGYLYRIPTAGGTVKDGMVYANVQLPGFTIRYTTDGKEPSLKSPAYMQPFEAKGTVKLRVFDASGRASRSVTVFEQPGGAQLKKMKKQ</sequence>
<keyword evidence="5" id="KW-0326">Glycosidase</keyword>
<evidence type="ECO:0000256" key="1">
    <source>
        <dbReference type="ARBA" id="ARBA00001231"/>
    </source>
</evidence>
<dbReference type="EC" id="3.2.1.52" evidence="3"/>
<evidence type="ECO:0000256" key="6">
    <source>
        <dbReference type="ARBA" id="ARBA00030512"/>
    </source>
</evidence>
<evidence type="ECO:0000256" key="9">
    <source>
        <dbReference type="SAM" id="SignalP"/>
    </source>
</evidence>
<feature type="signal peptide" evidence="9">
    <location>
        <begin position="1"/>
        <end position="19"/>
    </location>
</feature>
<dbReference type="PRINTS" id="PR00738">
    <property type="entry name" value="GLHYDRLASE20"/>
</dbReference>
<gene>
    <name evidence="11" type="ORF">COR50_00995</name>
</gene>
<dbReference type="KEGG" id="cbae:COR50_00995"/>
<dbReference type="InterPro" id="IPR004866">
    <property type="entry name" value="CHB/HEX_N_dom"/>
</dbReference>
<dbReference type="SMART" id="SM01081">
    <property type="entry name" value="CHB_HEX"/>
    <property type="match status" value="1"/>
</dbReference>
<feature type="chain" id="PRO_5012584130" description="beta-N-acetylhexosaminidase" evidence="9">
    <location>
        <begin position="20"/>
        <end position="859"/>
    </location>
</feature>
<dbReference type="CDD" id="cd02847">
    <property type="entry name" value="E_set_Chitobiase_C"/>
    <property type="match status" value="1"/>
</dbReference>
<protein>
    <recommendedName>
        <fullName evidence="3">beta-N-acetylhexosaminidase</fullName>
        <ecNumber evidence="3">3.2.1.52</ecNumber>
    </recommendedName>
    <alternativeName>
        <fullName evidence="6">Beta-N-acetylhexosaminidase</fullName>
    </alternativeName>
    <alternativeName>
        <fullName evidence="7">N-acetyl-beta-glucosaminidase</fullName>
    </alternativeName>
</protein>
<dbReference type="GO" id="GO:0016020">
    <property type="term" value="C:membrane"/>
    <property type="evidence" value="ECO:0007669"/>
    <property type="project" value="TreeGrafter"/>
</dbReference>
<dbReference type="GO" id="GO:0030247">
    <property type="term" value="F:polysaccharide binding"/>
    <property type="evidence" value="ECO:0007669"/>
    <property type="project" value="InterPro"/>
</dbReference>
<dbReference type="InterPro" id="IPR014756">
    <property type="entry name" value="Ig_E-set"/>
</dbReference>
<dbReference type="Pfam" id="PF03173">
    <property type="entry name" value="CHB_HEX"/>
    <property type="match status" value="1"/>
</dbReference>
<evidence type="ECO:0000313" key="12">
    <source>
        <dbReference type="Proteomes" id="UP000220133"/>
    </source>
</evidence>
<comment type="similarity">
    <text evidence="2">Belongs to the glycosyl hydrolase 20 family.</text>
</comment>
<dbReference type="GO" id="GO:0004563">
    <property type="term" value="F:beta-N-acetylhexosaminidase activity"/>
    <property type="evidence" value="ECO:0007669"/>
    <property type="project" value="UniProtKB-EC"/>
</dbReference>
<dbReference type="InterPro" id="IPR004867">
    <property type="entry name" value="CHB_C_dom"/>
</dbReference>
<dbReference type="InterPro" id="IPR017853">
    <property type="entry name" value="GH"/>
</dbReference>
<dbReference type="Proteomes" id="UP000220133">
    <property type="component" value="Chromosome"/>
</dbReference>
<proteinExistence type="inferred from homology"/>
<evidence type="ECO:0000256" key="8">
    <source>
        <dbReference type="PIRSR" id="PIRSR625705-1"/>
    </source>
</evidence>
<evidence type="ECO:0000313" key="11">
    <source>
        <dbReference type="EMBL" id="ATL49684.1"/>
    </source>
</evidence>
<dbReference type="AlphaFoldDB" id="A0A291R0Q6"/>
<keyword evidence="9" id="KW-0732">Signal</keyword>
<dbReference type="EMBL" id="CP023777">
    <property type="protein sequence ID" value="ATL49684.1"/>
    <property type="molecule type" value="Genomic_DNA"/>
</dbReference>
<dbReference type="PANTHER" id="PTHR22600">
    <property type="entry name" value="BETA-HEXOSAMINIDASE"/>
    <property type="match status" value="1"/>
</dbReference>
<dbReference type="InterPro" id="IPR008965">
    <property type="entry name" value="CBM2/CBM3_carb-bd_dom_sf"/>
</dbReference>
<dbReference type="SUPFAM" id="SSF51445">
    <property type="entry name" value="(Trans)glycosidases"/>
    <property type="match status" value="1"/>
</dbReference>
<dbReference type="SUPFAM" id="SSF49384">
    <property type="entry name" value="Carbohydrate-binding domain"/>
    <property type="match status" value="1"/>
</dbReference>
<dbReference type="PANTHER" id="PTHR22600:SF57">
    <property type="entry name" value="BETA-N-ACETYLHEXOSAMINIDASE"/>
    <property type="match status" value="1"/>
</dbReference>
<dbReference type="InterPro" id="IPR025705">
    <property type="entry name" value="Beta_hexosaminidase_sua/sub"/>
</dbReference>
<evidence type="ECO:0000256" key="5">
    <source>
        <dbReference type="ARBA" id="ARBA00023295"/>
    </source>
</evidence>
<dbReference type="Pfam" id="PF00728">
    <property type="entry name" value="Glyco_hydro_20"/>
    <property type="match status" value="1"/>
</dbReference>
<dbReference type="InterPro" id="IPR015883">
    <property type="entry name" value="Glyco_hydro_20_cat"/>
</dbReference>
<evidence type="ECO:0000256" key="4">
    <source>
        <dbReference type="ARBA" id="ARBA00022801"/>
    </source>
</evidence>
<dbReference type="OrthoDB" id="726159at2"/>
<keyword evidence="12" id="KW-1185">Reference proteome</keyword>
<evidence type="ECO:0000259" key="10">
    <source>
        <dbReference type="SMART" id="SM01081"/>
    </source>
</evidence>
<keyword evidence="4" id="KW-0378">Hydrolase</keyword>
<dbReference type="InterPro" id="IPR029018">
    <property type="entry name" value="Hex-like_dom2"/>
</dbReference>
<dbReference type="Pfam" id="PF03174">
    <property type="entry name" value="CHB_HEX_C"/>
    <property type="match status" value="1"/>
</dbReference>
<dbReference type="GO" id="GO:0005975">
    <property type="term" value="P:carbohydrate metabolic process"/>
    <property type="evidence" value="ECO:0007669"/>
    <property type="project" value="InterPro"/>
</dbReference>
<dbReference type="InterPro" id="IPR015882">
    <property type="entry name" value="HEX_bac_N"/>
</dbReference>
<reference evidence="11 12" key="1">
    <citation type="submission" date="2017-10" db="EMBL/GenBank/DDBJ databases">
        <title>Paenichitinophaga pekingensis gen. nov., sp. nov., isolated from activated sludge.</title>
        <authorList>
            <person name="Jin D."/>
            <person name="Kong X."/>
            <person name="Deng Y."/>
            <person name="Bai Z."/>
        </authorList>
    </citation>
    <scope>NUCLEOTIDE SEQUENCE [LARGE SCALE GENOMIC DNA]</scope>
    <source>
        <strain evidence="11 12">13</strain>
    </source>
</reference>
<dbReference type="Gene3D" id="3.30.379.10">
    <property type="entry name" value="Chitobiase/beta-hexosaminidase domain 2-like"/>
    <property type="match status" value="1"/>
</dbReference>
<dbReference type="GO" id="GO:0030203">
    <property type="term" value="P:glycosaminoglycan metabolic process"/>
    <property type="evidence" value="ECO:0007669"/>
    <property type="project" value="TreeGrafter"/>
</dbReference>
<organism evidence="11 12">
    <name type="scientific">Chitinophaga caeni</name>
    <dbReference type="NCBI Taxonomy" id="2029983"/>
    <lineage>
        <taxon>Bacteria</taxon>
        <taxon>Pseudomonadati</taxon>
        <taxon>Bacteroidota</taxon>
        <taxon>Chitinophagia</taxon>
        <taxon>Chitinophagales</taxon>
        <taxon>Chitinophagaceae</taxon>
        <taxon>Chitinophaga</taxon>
    </lineage>
</organism>
<dbReference type="SUPFAM" id="SSF55545">
    <property type="entry name" value="beta-N-acetylhexosaminidase-like domain"/>
    <property type="match status" value="1"/>
</dbReference>
<feature type="active site" description="Proton donor" evidence="8">
    <location>
        <position position="518"/>
    </location>
</feature>
<dbReference type="Gene3D" id="2.60.40.290">
    <property type="match status" value="1"/>
</dbReference>
<dbReference type="InterPro" id="IPR012291">
    <property type="entry name" value="CBM2_carb-bd_dom_sf"/>
</dbReference>
<feature type="domain" description="Chitobiase/beta-hexosaminidases N-terminal" evidence="10">
    <location>
        <begin position="27"/>
        <end position="172"/>
    </location>
</feature>
<evidence type="ECO:0000256" key="2">
    <source>
        <dbReference type="ARBA" id="ARBA00006285"/>
    </source>
</evidence>
<name>A0A291R0Q6_9BACT</name>
<dbReference type="InterPro" id="IPR013783">
    <property type="entry name" value="Ig-like_fold"/>
</dbReference>
<dbReference type="Pfam" id="PF02838">
    <property type="entry name" value="Glyco_hydro_20b"/>
    <property type="match status" value="1"/>
</dbReference>
<dbReference type="RefSeq" id="WP_098196051.1">
    <property type="nucleotide sequence ID" value="NZ_CP023777.1"/>
</dbReference>
<dbReference type="Gene3D" id="2.60.40.10">
    <property type="entry name" value="Immunoglobulins"/>
    <property type="match status" value="1"/>
</dbReference>